<protein>
    <submittedName>
        <fullName evidence="1">Uncharacterized protein</fullName>
    </submittedName>
</protein>
<evidence type="ECO:0000313" key="2">
    <source>
        <dbReference type="Proteomes" id="UP000051487"/>
    </source>
</evidence>
<evidence type="ECO:0000313" key="1">
    <source>
        <dbReference type="EMBL" id="GAQ06042.1"/>
    </source>
</evidence>
<gene>
    <name evidence="1" type="ORF">ALT_3363</name>
</gene>
<accession>A0AAN4PGA6</accession>
<comment type="caution">
    <text evidence="1">The sequence shown here is derived from an EMBL/GenBank/DDBJ whole genome shotgun (WGS) entry which is preliminary data.</text>
</comment>
<sequence>MATTRVQWNSKMWRCTLMASNTRGGNYANVYYPSSGLLVADEDYSPEHTTLELKKSSTPNAVRQVSNLKAVIHFSIANTNTGNIIAQATGGQTISGYKNPMVFKGGESNFNTLLRSPNGSGVAWLLINHKAQMGVKTIASISLFRSKEALDDDPVTNMAFEIVGHSPS</sequence>
<reference evidence="1 2" key="1">
    <citation type="submission" date="2015-11" db="EMBL/GenBank/DDBJ databases">
        <title>Aspergillus lentulus strain IFM 54703T.</title>
        <authorList>
            <person name="Kusuya Y."/>
            <person name="Sakai K."/>
            <person name="Kamei K."/>
            <person name="Takahashi H."/>
            <person name="Yaguchi T."/>
        </authorList>
    </citation>
    <scope>NUCLEOTIDE SEQUENCE [LARGE SCALE GENOMIC DNA]</scope>
    <source>
        <strain evidence="1 2">IFM 54703</strain>
    </source>
</reference>
<organism evidence="1 2">
    <name type="scientific">Aspergillus lentulus</name>
    <dbReference type="NCBI Taxonomy" id="293939"/>
    <lineage>
        <taxon>Eukaryota</taxon>
        <taxon>Fungi</taxon>
        <taxon>Dikarya</taxon>
        <taxon>Ascomycota</taxon>
        <taxon>Pezizomycotina</taxon>
        <taxon>Eurotiomycetes</taxon>
        <taxon>Eurotiomycetidae</taxon>
        <taxon>Eurotiales</taxon>
        <taxon>Aspergillaceae</taxon>
        <taxon>Aspergillus</taxon>
        <taxon>Aspergillus subgen. Fumigati</taxon>
    </lineage>
</organism>
<name>A0AAN4PGA6_ASPLE</name>
<proteinExistence type="predicted"/>
<dbReference type="AlphaFoldDB" id="A0AAN4PGA6"/>
<dbReference type="Proteomes" id="UP000051487">
    <property type="component" value="Unassembled WGS sequence"/>
</dbReference>
<dbReference type="EMBL" id="BCLY01000008">
    <property type="protein sequence ID" value="GAQ06042.1"/>
    <property type="molecule type" value="Genomic_DNA"/>
</dbReference>